<dbReference type="GO" id="GO:0005576">
    <property type="term" value="C:extracellular region"/>
    <property type="evidence" value="ECO:0007669"/>
    <property type="project" value="TreeGrafter"/>
</dbReference>
<dbReference type="Pfam" id="PF07007">
    <property type="entry name" value="LprI"/>
    <property type="match status" value="1"/>
</dbReference>
<dbReference type="Gene3D" id="1.20.1270.180">
    <property type="match status" value="1"/>
</dbReference>
<dbReference type="InterPro" id="IPR009739">
    <property type="entry name" value="LprI-like_N"/>
</dbReference>
<gene>
    <name evidence="2" type="ORF">MNBD_GAMMA08-2740</name>
</gene>
<dbReference type="EMBL" id="UOFH01000022">
    <property type="protein sequence ID" value="VAW58617.1"/>
    <property type="molecule type" value="Genomic_DNA"/>
</dbReference>
<dbReference type="PROSITE" id="PS51257">
    <property type="entry name" value="PROKAR_LIPOPROTEIN"/>
    <property type="match status" value="1"/>
</dbReference>
<dbReference type="InterPro" id="IPR052755">
    <property type="entry name" value="Lysozyme_Inhibitor_LprI"/>
</dbReference>
<evidence type="ECO:0000313" key="2">
    <source>
        <dbReference type="EMBL" id="VAW58617.1"/>
    </source>
</evidence>
<organism evidence="2">
    <name type="scientific">hydrothermal vent metagenome</name>
    <dbReference type="NCBI Taxonomy" id="652676"/>
    <lineage>
        <taxon>unclassified sequences</taxon>
        <taxon>metagenomes</taxon>
        <taxon>ecological metagenomes</taxon>
    </lineage>
</organism>
<proteinExistence type="predicted"/>
<protein>
    <recommendedName>
        <fullName evidence="1">Lysozyme inhibitor LprI-like N-terminal domain-containing protein</fullName>
    </recommendedName>
</protein>
<accession>A0A3B0X6V7</accession>
<feature type="domain" description="Lysozyme inhibitor LprI-like N-terminal" evidence="1">
    <location>
        <begin position="204"/>
        <end position="270"/>
    </location>
</feature>
<sequence length="294" mass="33211">MSILKKMFFFILTVMFFISAACEADVFSSQQTETLPKLMLGEWQVTSVLTDQGKKTQVQGLGDKYIIPKYLGRIVSLESDRLSINTPYDETCEMPEFFSHKSSAEKIIAKSISSRFPEPSHPTPQDMGLPLKNNTLVNVLYLVCEKKLRAKDEGMSALADLTNVVWFIQLDKNKLAMSWHEETILILKRLSKNAKPVASFNCEKAGTLVEKTICGSVGVAAYDKSLSQSYKLVMAYYKSNPNTKSIISDLKKSQREWLKQRDACGADSTCLEKVMSIRIGDLNYDLGDYMYQNR</sequence>
<reference evidence="2" key="1">
    <citation type="submission" date="2018-06" db="EMBL/GenBank/DDBJ databases">
        <authorList>
            <person name="Zhirakovskaya E."/>
        </authorList>
    </citation>
    <scope>NUCLEOTIDE SEQUENCE</scope>
</reference>
<dbReference type="PANTHER" id="PTHR37549:SF1">
    <property type="entry name" value="LIPOPROTEIN LPRI"/>
    <property type="match status" value="1"/>
</dbReference>
<name>A0A3B0X6V7_9ZZZZ</name>
<dbReference type="PANTHER" id="PTHR37549">
    <property type="entry name" value="LIPOPROTEIN LPRI"/>
    <property type="match status" value="1"/>
</dbReference>
<evidence type="ECO:0000259" key="1">
    <source>
        <dbReference type="Pfam" id="PF07007"/>
    </source>
</evidence>
<dbReference type="AlphaFoldDB" id="A0A3B0X6V7"/>